<dbReference type="AlphaFoldDB" id="A0A6N3DRN5"/>
<feature type="domain" description="LicD/FKTN/FKRP nucleotidyltransferase" evidence="1">
    <location>
        <begin position="27"/>
        <end position="250"/>
    </location>
</feature>
<gene>
    <name evidence="2" type="ORF">RTLFYP15_02038</name>
</gene>
<dbReference type="EMBL" id="CACRUQ010000018">
    <property type="protein sequence ID" value="VYU30932.1"/>
    <property type="molecule type" value="Genomic_DNA"/>
</dbReference>
<reference evidence="2" key="1">
    <citation type="submission" date="2019-11" db="EMBL/GenBank/DDBJ databases">
        <authorList>
            <person name="Feng L."/>
        </authorList>
    </citation>
    <scope>NUCLEOTIDE SEQUENCE</scope>
    <source>
        <strain evidence="2">RtorquesLFYP15</strain>
    </source>
</reference>
<name>A0A6N3DRN5_9FIRM</name>
<dbReference type="GO" id="GO:0009100">
    <property type="term" value="P:glycoprotein metabolic process"/>
    <property type="evidence" value="ECO:0007669"/>
    <property type="project" value="UniProtKB-ARBA"/>
</dbReference>
<proteinExistence type="predicted"/>
<protein>
    <submittedName>
        <fullName evidence="2">LicD family protein</fullName>
    </submittedName>
</protein>
<dbReference type="PANTHER" id="PTHR43404">
    <property type="entry name" value="LIPOPOLYSACCHARIDE CHOLINEPHOSPHOTRANSFERASE LICD"/>
    <property type="match status" value="1"/>
</dbReference>
<dbReference type="PANTHER" id="PTHR43404:SF2">
    <property type="entry name" value="LIPOPOLYSACCHARIDE CHOLINEPHOSPHOTRANSFERASE LICD"/>
    <property type="match status" value="1"/>
</dbReference>
<dbReference type="InterPro" id="IPR052942">
    <property type="entry name" value="LPS_cholinephosphotransferase"/>
</dbReference>
<sequence>MGKLEKSELEKLQKINIEMATVFVEFCKKHDLTCYLCGGGCIGAIRHKGMIPWDDDLDFFMPRTDYEKMWRLWKKENKNSRYVLEKSDEKHVDHNLFVTIRDSQTTLVKPYQKDLDITHGVALDIIPIDGYPDSKFERKKQCFWALIYSIYCAQLVPENHGKIVTLLGKIALGIVPSRKLRYRIWRFAEKQMTKYPITRCKGITELCSGPGYMKNWYPRKAFDKAIFKPFEDLEMPIPVGYDAYLNIAFGDYMEMPPVEKRVGHHDALFMDLDNSCKKYKGIYYCR</sequence>
<dbReference type="InterPro" id="IPR007074">
    <property type="entry name" value="LicD/FKTN/FKRP_NTP_transf"/>
</dbReference>
<accession>A0A6N3DRN5</accession>
<dbReference type="Pfam" id="PF04991">
    <property type="entry name" value="LicD"/>
    <property type="match status" value="1"/>
</dbReference>
<evidence type="ECO:0000259" key="1">
    <source>
        <dbReference type="Pfam" id="PF04991"/>
    </source>
</evidence>
<organism evidence="2">
    <name type="scientific">[Ruminococcus] torques</name>
    <dbReference type="NCBI Taxonomy" id="33039"/>
    <lineage>
        <taxon>Bacteria</taxon>
        <taxon>Bacillati</taxon>
        <taxon>Bacillota</taxon>
        <taxon>Clostridia</taxon>
        <taxon>Lachnospirales</taxon>
        <taxon>Lachnospiraceae</taxon>
        <taxon>Mediterraneibacter</taxon>
    </lineage>
</organism>
<evidence type="ECO:0000313" key="2">
    <source>
        <dbReference type="EMBL" id="VYU30932.1"/>
    </source>
</evidence>
<dbReference type="RefSeq" id="WP_423248744.1">
    <property type="nucleotide sequence ID" value="NZ_CACRUQ010000018.1"/>
</dbReference>